<evidence type="ECO:0000256" key="10">
    <source>
        <dbReference type="PIRNR" id="PIRNR005514"/>
    </source>
</evidence>
<protein>
    <recommendedName>
        <fullName evidence="10">ATP synthase subunit d, mitochondrial</fullName>
    </recommendedName>
</protein>
<keyword evidence="6 10" id="KW-0999">Mitochondrion inner membrane</keyword>
<reference evidence="12" key="1">
    <citation type="submission" date="2019-02" db="EMBL/GenBank/DDBJ databases">
        <title>Genome of the parasitoid wasp Diachasma alloeum, an emerging model for ecological speciation and transitions to asexual reproduction.</title>
        <authorList>
            <person name="Robertson H.M."/>
            <person name="Walden K.K."/>
            <person name="Tvedte E.S."/>
            <person name="Hood G.R."/>
            <person name="Feder J.L."/>
            <person name="Forbes A.A."/>
            <person name="Logsdon J.M."/>
            <person name="Mcelroy K.E."/>
        </authorList>
    </citation>
    <scope>NUCLEOTIDE SEQUENCE [LARGE SCALE GENOMIC DNA]</scope>
    <source>
        <strain evidence="12">Michigan</strain>
    </source>
</reference>
<feature type="region of interest" description="Disordered" evidence="11">
    <location>
        <begin position="145"/>
        <end position="171"/>
    </location>
</feature>
<keyword evidence="3 10" id="KW-0813">Transport</keyword>
<organism evidence="12 13">
    <name type="scientific">Diachasma alloeum</name>
    <dbReference type="NCBI Taxonomy" id="454923"/>
    <lineage>
        <taxon>Eukaryota</taxon>
        <taxon>Metazoa</taxon>
        <taxon>Ecdysozoa</taxon>
        <taxon>Arthropoda</taxon>
        <taxon>Hexapoda</taxon>
        <taxon>Insecta</taxon>
        <taxon>Pterygota</taxon>
        <taxon>Neoptera</taxon>
        <taxon>Endopterygota</taxon>
        <taxon>Hymenoptera</taxon>
        <taxon>Apocrita</taxon>
        <taxon>Ichneumonoidea</taxon>
        <taxon>Braconidae</taxon>
        <taxon>Opiinae</taxon>
        <taxon>Diachasma</taxon>
    </lineage>
</organism>
<accession>A0A4E0RMP7</accession>
<keyword evidence="8 10" id="KW-0496">Mitochondrion</keyword>
<comment type="subcellular location">
    <subcellularLocation>
        <location evidence="1 10">Mitochondrion inner membrane</location>
    </subcellularLocation>
</comment>
<keyword evidence="9 10" id="KW-0472">Membrane</keyword>
<keyword evidence="5 10" id="KW-0375">Hydrogen ion transport</keyword>
<dbReference type="Gene3D" id="6.10.280.70">
    <property type="match status" value="1"/>
</dbReference>
<comment type="function">
    <text evidence="10">Mitochondrial membrane ATP synthase (F(1)F(0) ATP synthase or Complex V) produces ATP from ADP in the presence of a proton gradient across the membrane which is generated by electron transport complexes of the respiratory chain. F-type ATPases consist of two structural domains, F(1) - containing the extramembraneous catalytic core, and F(0) - containing the membrane proton channel, linked together by a central stalk and a peripheral stalk. During catalysis, ATP synthesis in the catalytic domain of F(1) is coupled via a rotary mechanism of the central stalk subunits to proton translocation.</text>
</comment>
<dbReference type="GO" id="GO:0015986">
    <property type="term" value="P:proton motive force-driven ATP synthesis"/>
    <property type="evidence" value="ECO:0007669"/>
    <property type="project" value="UniProtKB-UniRule"/>
</dbReference>
<dbReference type="Proteomes" id="UP000297026">
    <property type="component" value="Unassembled WGS sequence"/>
</dbReference>
<sequence length="171" mass="19771">MAGRRAIKTIDWSAIVARLSETEKPLFAIFKAKSDSFLQRMEEFPEAVPAIDWAYYKKNIAGSMVDNFQKEYDNLKVPYPVDNYTPIIEQRAEAAAQNVKNFIEEADKRISQSQAEITRIQGLLPFEKMTMEDYVETYPDIAWSPEKPTIWPHDPEYQPGDEPEKMPAPEH</sequence>
<dbReference type="PIRSF" id="PIRSF005514">
    <property type="entry name" value="ATPase_F0_D_mt"/>
    <property type="match status" value="1"/>
</dbReference>
<proteinExistence type="inferred from homology"/>
<evidence type="ECO:0000256" key="2">
    <source>
        <dbReference type="ARBA" id="ARBA00006842"/>
    </source>
</evidence>
<dbReference type="SUPFAM" id="SSF161065">
    <property type="entry name" value="ATP synthase D chain-like"/>
    <property type="match status" value="1"/>
</dbReference>
<evidence type="ECO:0000256" key="4">
    <source>
        <dbReference type="ARBA" id="ARBA00022547"/>
    </source>
</evidence>
<keyword evidence="7 10" id="KW-0406">Ion transport</keyword>
<evidence type="ECO:0000256" key="5">
    <source>
        <dbReference type="ARBA" id="ARBA00022781"/>
    </source>
</evidence>
<keyword evidence="4" id="KW-0138">CF(0)</keyword>
<evidence type="ECO:0000256" key="9">
    <source>
        <dbReference type="ARBA" id="ARBA00023136"/>
    </source>
</evidence>
<dbReference type="GO" id="GO:0045259">
    <property type="term" value="C:proton-transporting ATP synthase complex"/>
    <property type="evidence" value="ECO:0007669"/>
    <property type="project" value="UniProtKB-KW"/>
</dbReference>
<evidence type="ECO:0000256" key="11">
    <source>
        <dbReference type="SAM" id="MobiDB-lite"/>
    </source>
</evidence>
<dbReference type="GO" id="GO:0015078">
    <property type="term" value="F:proton transmembrane transporter activity"/>
    <property type="evidence" value="ECO:0007669"/>
    <property type="project" value="InterPro"/>
</dbReference>
<dbReference type="InterPro" id="IPR008689">
    <property type="entry name" value="ATP_synth_F0_dsu_mt"/>
</dbReference>
<evidence type="ECO:0000256" key="1">
    <source>
        <dbReference type="ARBA" id="ARBA00004273"/>
    </source>
</evidence>
<dbReference type="InterPro" id="IPR036228">
    <property type="entry name" value="ATP_synth_F0_dsu_sf_mt"/>
</dbReference>
<name>A0A4E0RMP7_9HYME</name>
<keyword evidence="13" id="KW-1185">Reference proteome</keyword>
<evidence type="ECO:0000256" key="3">
    <source>
        <dbReference type="ARBA" id="ARBA00022448"/>
    </source>
</evidence>
<dbReference type="GO" id="GO:0005743">
    <property type="term" value="C:mitochondrial inner membrane"/>
    <property type="evidence" value="ECO:0007669"/>
    <property type="project" value="UniProtKB-SubCell"/>
</dbReference>
<evidence type="ECO:0000256" key="6">
    <source>
        <dbReference type="ARBA" id="ARBA00022792"/>
    </source>
</evidence>
<dbReference type="Pfam" id="PF05873">
    <property type="entry name" value="Mt_ATP-synt_D"/>
    <property type="match status" value="1"/>
</dbReference>
<dbReference type="EMBL" id="ML158630">
    <property type="protein sequence ID" value="THK33048.1"/>
    <property type="molecule type" value="Genomic_DNA"/>
</dbReference>
<feature type="compositionally biased region" description="Basic and acidic residues" evidence="11">
    <location>
        <begin position="162"/>
        <end position="171"/>
    </location>
</feature>
<dbReference type="PANTHER" id="PTHR12700">
    <property type="entry name" value="ATP SYNTHASE SUBUNIT D, MITOCHONDRIAL"/>
    <property type="match status" value="1"/>
</dbReference>
<evidence type="ECO:0000313" key="13">
    <source>
        <dbReference type="Proteomes" id="UP000297026"/>
    </source>
</evidence>
<dbReference type="AlphaFoldDB" id="A0A4E0RMP7"/>
<evidence type="ECO:0000313" key="12">
    <source>
        <dbReference type="EMBL" id="THK33048.1"/>
    </source>
</evidence>
<evidence type="ECO:0000256" key="7">
    <source>
        <dbReference type="ARBA" id="ARBA00023065"/>
    </source>
</evidence>
<evidence type="ECO:0000256" key="8">
    <source>
        <dbReference type="ARBA" id="ARBA00023128"/>
    </source>
</evidence>
<gene>
    <name evidence="12" type="primary">ATPH</name>
    <name evidence="12" type="ORF">DALL_DALL000235</name>
</gene>
<comment type="similarity">
    <text evidence="2 10">Belongs to the ATPase d subunit family.</text>
</comment>